<keyword evidence="3" id="KW-0274">FAD</keyword>
<dbReference type="InterPro" id="IPR002938">
    <property type="entry name" value="FAD-bd"/>
</dbReference>
<name>A0ABX7TMP2_STRCY</name>
<evidence type="ECO:0000256" key="3">
    <source>
        <dbReference type="ARBA" id="ARBA00022827"/>
    </source>
</evidence>
<evidence type="ECO:0000256" key="1">
    <source>
        <dbReference type="ARBA" id="ARBA00001974"/>
    </source>
</evidence>
<dbReference type="SUPFAM" id="SSF51905">
    <property type="entry name" value="FAD/NAD(P)-binding domain"/>
    <property type="match status" value="1"/>
</dbReference>
<proteinExistence type="predicted"/>
<keyword evidence="2" id="KW-0285">Flavoprotein</keyword>
<dbReference type="PANTHER" id="PTHR43004:SF19">
    <property type="entry name" value="BINDING MONOOXYGENASE, PUTATIVE (JCVI)-RELATED"/>
    <property type="match status" value="1"/>
</dbReference>
<evidence type="ECO:0000259" key="4">
    <source>
        <dbReference type="Pfam" id="PF01494"/>
    </source>
</evidence>
<keyword evidence="6" id="KW-1185">Reference proteome</keyword>
<dbReference type="InterPro" id="IPR050641">
    <property type="entry name" value="RIFMO-like"/>
</dbReference>
<organism evidence="5 6">
    <name type="scientific">Streptomyces cyanogenus</name>
    <dbReference type="NCBI Taxonomy" id="80860"/>
    <lineage>
        <taxon>Bacteria</taxon>
        <taxon>Bacillati</taxon>
        <taxon>Actinomycetota</taxon>
        <taxon>Actinomycetes</taxon>
        <taxon>Kitasatosporales</taxon>
        <taxon>Streptomycetaceae</taxon>
        <taxon>Streptomyces</taxon>
    </lineage>
</organism>
<dbReference type="InterPro" id="IPR036188">
    <property type="entry name" value="FAD/NAD-bd_sf"/>
</dbReference>
<dbReference type="EMBL" id="CP071839">
    <property type="protein sequence ID" value="QTD96721.1"/>
    <property type="molecule type" value="Genomic_DNA"/>
</dbReference>
<dbReference type="PRINTS" id="PR00420">
    <property type="entry name" value="RNGMNOXGNASE"/>
</dbReference>
<dbReference type="EC" id="1.14.13.50" evidence="5"/>
<accession>A0ABX7TMP2</accession>
<sequence>MSNPIVIAGGGPVGLMLAYELGLAGVDTVVLERRDQPSTRSRGMAVNATVVELLTQRGLMETLQGDGFTFPAAHFAHLWLDPTRLPESRAFAFAVAHSQLERRLEEQAVKLGVSVRRGAEVVGIDQDESGVLVTVRTGSGEETVRASYVVGCDGADSSVRTLAGIDFVGTDNEFRGIVGDVEVATDDPLFAKLGVNQTDTGFFTVSPVGPDVLRVATGEFGAGTVAEDVPVDRAELDEAIRRITGDVSTSGTARWLARWNPPTRQAIAYRSGRVFLAGDAAHVHFPLGGQALSTGIEDAVNLGWKLAAHLQGRAAQSLLDTYHEERHPVGERACLTTRAQLALLHPMKQVSPLRTVLTELFHIPEVNAHFVRMVGGLDVQYPFRYAQLPETVAAHALQGSRLGDVPLTAGEPTSLGRLLHGGRGVLVDFTTSGAHSGQAGHWAGRVDVVAAEAAAEIDATALLLRPDGRIAWATSDDTATESSAAGLDAALRTWFGTPVG</sequence>
<feature type="domain" description="FAD-binding" evidence="4">
    <location>
        <begin position="4"/>
        <end position="333"/>
    </location>
</feature>
<dbReference type="Gene3D" id="3.40.30.120">
    <property type="match status" value="1"/>
</dbReference>
<dbReference type="Proteomes" id="UP000663908">
    <property type="component" value="Chromosome"/>
</dbReference>
<dbReference type="GO" id="GO:0018677">
    <property type="term" value="F:pentachlorophenol monooxygenase activity"/>
    <property type="evidence" value="ECO:0007669"/>
    <property type="project" value="UniProtKB-EC"/>
</dbReference>
<gene>
    <name evidence="5" type="primary">pcpB1</name>
    <name evidence="5" type="ORF">S1361_05125</name>
</gene>
<protein>
    <submittedName>
        <fullName evidence="5">Pentachlorophenol 4-monooxygenase</fullName>
        <ecNumber evidence="5">1.14.13.50</ecNumber>
    </submittedName>
</protein>
<evidence type="ECO:0000313" key="6">
    <source>
        <dbReference type="Proteomes" id="UP000663908"/>
    </source>
</evidence>
<comment type="cofactor">
    <cofactor evidence="1">
        <name>FAD</name>
        <dbReference type="ChEBI" id="CHEBI:57692"/>
    </cofactor>
</comment>
<evidence type="ECO:0000256" key="2">
    <source>
        <dbReference type="ARBA" id="ARBA00022630"/>
    </source>
</evidence>
<dbReference type="RefSeq" id="WP_208030650.1">
    <property type="nucleotide sequence ID" value="NZ_CP071839.1"/>
</dbReference>
<dbReference type="Pfam" id="PF01494">
    <property type="entry name" value="FAD_binding_3"/>
    <property type="match status" value="1"/>
</dbReference>
<evidence type="ECO:0000313" key="5">
    <source>
        <dbReference type="EMBL" id="QTD96721.1"/>
    </source>
</evidence>
<dbReference type="Gene3D" id="3.50.50.60">
    <property type="entry name" value="FAD/NAD(P)-binding domain"/>
    <property type="match status" value="2"/>
</dbReference>
<reference evidence="5 6" key="1">
    <citation type="submission" date="2021-03" db="EMBL/GenBank/DDBJ databases">
        <title>Complete genome sequence of Streptomyces cyanogenus S136, producer of anticancer angucycline landomycin A.</title>
        <authorList>
            <person name="Hrab P."/>
            <person name="Ruckert C."/>
            <person name="Busche T."/>
            <person name="Ostash I."/>
            <person name="Kalinowski J."/>
            <person name="Fedorenko V."/>
            <person name="Yushchuk O."/>
            <person name="Ostash B."/>
        </authorList>
    </citation>
    <scope>NUCLEOTIDE SEQUENCE [LARGE SCALE GENOMIC DNA]</scope>
    <source>
        <strain evidence="5 6">S136</strain>
    </source>
</reference>
<dbReference type="PANTHER" id="PTHR43004">
    <property type="entry name" value="TRK SYSTEM POTASSIUM UPTAKE PROTEIN"/>
    <property type="match status" value="1"/>
</dbReference>
<keyword evidence="5" id="KW-0560">Oxidoreductase</keyword>
<dbReference type="Pfam" id="PF21274">
    <property type="entry name" value="Rng_hyd_C"/>
    <property type="match status" value="1"/>
</dbReference>